<sequence length="173" mass="18051">MKFFAAATFAAVLACAFADVSHLGYGYQQPAASAPSSEYLPPAASAPAPVYSAPAPSYSAPAPVTNQLPLLQLLFTLQHQHLHHTSVLCTSTCSSLLCPAPVYQPAAAAPEPVYAAPAPAPVYSAPAPAPVYQGAASETYEQPLKMVTDTALCVVVSTNNVVSKLLQQLRLWL</sequence>
<feature type="chain" id="PRO_5032964813" evidence="1">
    <location>
        <begin position="19"/>
        <end position="173"/>
    </location>
</feature>
<protein>
    <submittedName>
        <fullName evidence="2">(Mediterranean fruit fly) hypothetical protein</fullName>
    </submittedName>
</protein>
<accession>A0A811UW36</accession>
<dbReference type="EMBL" id="CAJHJT010000031">
    <property type="protein sequence ID" value="CAD7002205.1"/>
    <property type="molecule type" value="Genomic_DNA"/>
</dbReference>
<comment type="caution">
    <text evidence="2">The sequence shown here is derived from an EMBL/GenBank/DDBJ whole genome shotgun (WGS) entry which is preliminary data.</text>
</comment>
<organism evidence="2 3">
    <name type="scientific">Ceratitis capitata</name>
    <name type="common">Mediterranean fruit fly</name>
    <name type="synonym">Tephritis capitata</name>
    <dbReference type="NCBI Taxonomy" id="7213"/>
    <lineage>
        <taxon>Eukaryota</taxon>
        <taxon>Metazoa</taxon>
        <taxon>Ecdysozoa</taxon>
        <taxon>Arthropoda</taxon>
        <taxon>Hexapoda</taxon>
        <taxon>Insecta</taxon>
        <taxon>Pterygota</taxon>
        <taxon>Neoptera</taxon>
        <taxon>Endopterygota</taxon>
        <taxon>Diptera</taxon>
        <taxon>Brachycera</taxon>
        <taxon>Muscomorpha</taxon>
        <taxon>Tephritoidea</taxon>
        <taxon>Tephritidae</taxon>
        <taxon>Ceratitis</taxon>
        <taxon>Ceratitis</taxon>
    </lineage>
</organism>
<keyword evidence="3" id="KW-1185">Reference proteome</keyword>
<evidence type="ECO:0000256" key="1">
    <source>
        <dbReference type="SAM" id="SignalP"/>
    </source>
</evidence>
<dbReference type="AlphaFoldDB" id="A0A811UW36"/>
<reference evidence="2" key="1">
    <citation type="submission" date="2020-11" db="EMBL/GenBank/DDBJ databases">
        <authorList>
            <person name="Whitehead M."/>
        </authorList>
    </citation>
    <scope>NUCLEOTIDE SEQUENCE</scope>
    <source>
        <strain evidence="2">EGII</strain>
    </source>
</reference>
<feature type="signal peptide" evidence="1">
    <location>
        <begin position="1"/>
        <end position="18"/>
    </location>
</feature>
<name>A0A811UW36_CERCA</name>
<keyword evidence="1" id="KW-0732">Signal</keyword>
<evidence type="ECO:0000313" key="3">
    <source>
        <dbReference type="Proteomes" id="UP000606786"/>
    </source>
</evidence>
<dbReference type="PROSITE" id="PS51257">
    <property type="entry name" value="PROKAR_LIPOPROTEIN"/>
    <property type="match status" value="1"/>
</dbReference>
<proteinExistence type="predicted"/>
<gene>
    <name evidence="2" type="ORF">CCAP1982_LOCUS10693</name>
</gene>
<dbReference type="Proteomes" id="UP000606786">
    <property type="component" value="Unassembled WGS sequence"/>
</dbReference>
<evidence type="ECO:0000313" key="2">
    <source>
        <dbReference type="EMBL" id="CAD7002205.1"/>
    </source>
</evidence>